<keyword evidence="3" id="KW-1185">Reference proteome</keyword>
<dbReference type="EMBL" id="CAJVRM010000162">
    <property type="protein sequence ID" value="CAG8976104.1"/>
    <property type="molecule type" value="Genomic_DNA"/>
</dbReference>
<dbReference type="AlphaFoldDB" id="A0A9N9LPK2"/>
<proteinExistence type="predicted"/>
<protein>
    <submittedName>
        <fullName evidence="2">Uncharacterized protein</fullName>
    </submittedName>
</protein>
<evidence type="ECO:0000313" key="3">
    <source>
        <dbReference type="Proteomes" id="UP000701801"/>
    </source>
</evidence>
<reference evidence="2" key="1">
    <citation type="submission" date="2021-07" db="EMBL/GenBank/DDBJ databases">
        <authorList>
            <person name="Durling M."/>
        </authorList>
    </citation>
    <scope>NUCLEOTIDE SEQUENCE</scope>
</reference>
<dbReference type="Proteomes" id="UP000701801">
    <property type="component" value="Unassembled WGS sequence"/>
</dbReference>
<evidence type="ECO:0000313" key="2">
    <source>
        <dbReference type="EMBL" id="CAG8976104.1"/>
    </source>
</evidence>
<comment type="caution">
    <text evidence="2">The sequence shown here is derived from an EMBL/GenBank/DDBJ whole genome shotgun (WGS) entry which is preliminary data.</text>
</comment>
<evidence type="ECO:0000256" key="1">
    <source>
        <dbReference type="SAM" id="MobiDB-lite"/>
    </source>
</evidence>
<feature type="compositionally biased region" description="Polar residues" evidence="1">
    <location>
        <begin position="1"/>
        <end position="23"/>
    </location>
</feature>
<gene>
    <name evidence="2" type="ORF">HYALB_00002383</name>
</gene>
<sequence length="117" mass="12272">MVSTVSPRSKLSITSLDPGSAPSTVIGRNAASCAGWRLQTAERTSLEVSTSVLIRCCGSNGWDPLGSSEQASNSPGPLHRHLVLLRAGTLTDLHREVVSSSKSGVTNPLSYNTIDIP</sequence>
<accession>A0A9N9LPK2</accession>
<name>A0A9N9LPK2_9HELO</name>
<feature type="region of interest" description="Disordered" evidence="1">
    <location>
        <begin position="1"/>
        <end position="24"/>
    </location>
</feature>
<organism evidence="2 3">
    <name type="scientific">Hymenoscyphus albidus</name>
    <dbReference type="NCBI Taxonomy" id="595503"/>
    <lineage>
        <taxon>Eukaryota</taxon>
        <taxon>Fungi</taxon>
        <taxon>Dikarya</taxon>
        <taxon>Ascomycota</taxon>
        <taxon>Pezizomycotina</taxon>
        <taxon>Leotiomycetes</taxon>
        <taxon>Helotiales</taxon>
        <taxon>Helotiaceae</taxon>
        <taxon>Hymenoscyphus</taxon>
    </lineage>
</organism>